<evidence type="ECO:0000256" key="4">
    <source>
        <dbReference type="ARBA" id="ARBA00005169"/>
    </source>
</evidence>
<evidence type="ECO:0000256" key="11">
    <source>
        <dbReference type="ARBA" id="ARBA00022801"/>
    </source>
</evidence>
<evidence type="ECO:0000256" key="1">
    <source>
        <dbReference type="ARBA" id="ARBA00000024"/>
    </source>
</evidence>
<evidence type="ECO:0000313" key="17">
    <source>
        <dbReference type="EMBL" id="RUO68121.1"/>
    </source>
</evidence>
<feature type="region of interest" description="Phosphoribosyl-AMP cyclohydrolase" evidence="15">
    <location>
        <begin position="1"/>
        <end position="113"/>
    </location>
</feature>
<evidence type="ECO:0000256" key="3">
    <source>
        <dbReference type="ARBA" id="ARBA00004496"/>
    </source>
</evidence>
<keyword evidence="13 15" id="KW-0368">Histidine biosynthesis</keyword>
<evidence type="ECO:0000256" key="8">
    <source>
        <dbReference type="ARBA" id="ARBA00022490"/>
    </source>
</evidence>
<dbReference type="PANTHER" id="PTHR42945:SF9">
    <property type="entry name" value="HISTIDINE BIOSYNTHESIS BIFUNCTIONAL PROTEIN HISIE"/>
    <property type="match status" value="1"/>
</dbReference>
<dbReference type="GO" id="GO:0005524">
    <property type="term" value="F:ATP binding"/>
    <property type="evidence" value="ECO:0007669"/>
    <property type="project" value="UniProtKB-KW"/>
</dbReference>
<gene>
    <name evidence="15" type="primary">hisI</name>
    <name evidence="15" type="synonym">hisIE</name>
    <name evidence="17" type="ORF">CWI73_04575</name>
</gene>
<name>A0A432YXU4_9GAMM</name>
<proteinExistence type="inferred from homology"/>
<feature type="region of interest" description="Phosphoribosyl-ATP pyrophosphohydrolase" evidence="15">
    <location>
        <begin position="114"/>
        <end position="202"/>
    </location>
</feature>
<dbReference type="HAMAP" id="MF_01019">
    <property type="entry name" value="HisIE"/>
    <property type="match status" value="1"/>
</dbReference>
<dbReference type="FunFam" id="3.10.20.810:FF:000001">
    <property type="entry name" value="Histidine biosynthesis bifunctional protein HisIE"/>
    <property type="match status" value="1"/>
</dbReference>
<dbReference type="NCBIfam" id="TIGR03188">
    <property type="entry name" value="histidine_hisI"/>
    <property type="match status" value="1"/>
</dbReference>
<dbReference type="UniPathway" id="UPA00031">
    <property type="reaction ID" value="UER00007"/>
</dbReference>
<dbReference type="CDD" id="cd11534">
    <property type="entry name" value="NTP-PPase_HisIE_like"/>
    <property type="match status" value="1"/>
</dbReference>
<dbReference type="FunFam" id="1.10.287.1080:FF:000002">
    <property type="entry name" value="Histidine biosynthesis bifunctional protein HisIE"/>
    <property type="match status" value="1"/>
</dbReference>
<dbReference type="SUPFAM" id="SSF141734">
    <property type="entry name" value="HisI-like"/>
    <property type="match status" value="1"/>
</dbReference>
<evidence type="ECO:0000313" key="18">
    <source>
        <dbReference type="Proteomes" id="UP000288361"/>
    </source>
</evidence>
<evidence type="ECO:0000256" key="10">
    <source>
        <dbReference type="ARBA" id="ARBA00022741"/>
    </source>
</evidence>
<dbReference type="InterPro" id="IPR002496">
    <property type="entry name" value="PRib_AMP_CycHydrolase_dom"/>
</dbReference>
<dbReference type="Gene3D" id="1.10.287.1080">
    <property type="entry name" value="MazG-like"/>
    <property type="match status" value="1"/>
</dbReference>
<dbReference type="GO" id="GO:0000105">
    <property type="term" value="P:L-histidine biosynthetic process"/>
    <property type="evidence" value="ECO:0007669"/>
    <property type="project" value="UniProtKB-UniRule"/>
</dbReference>
<evidence type="ECO:0000256" key="7">
    <source>
        <dbReference type="ARBA" id="ARBA00008299"/>
    </source>
</evidence>
<evidence type="ECO:0000256" key="13">
    <source>
        <dbReference type="ARBA" id="ARBA00023102"/>
    </source>
</evidence>
<dbReference type="NCBIfam" id="NF002747">
    <property type="entry name" value="PRK02759.1"/>
    <property type="match status" value="1"/>
</dbReference>
<dbReference type="EC" id="3.5.4.19" evidence="15"/>
<dbReference type="EC" id="3.6.1.31" evidence="15"/>
<comment type="similarity">
    <text evidence="7 15">In the N-terminal section; belongs to the PRA-CH family.</text>
</comment>
<keyword evidence="11 15" id="KW-0378">Hydrolase</keyword>
<dbReference type="SUPFAM" id="SSF101386">
    <property type="entry name" value="all-alpha NTP pyrophosphatases"/>
    <property type="match status" value="1"/>
</dbReference>
<comment type="caution">
    <text evidence="17">The sequence shown here is derived from an EMBL/GenBank/DDBJ whole genome shotgun (WGS) entry which is preliminary data.</text>
</comment>
<protein>
    <recommendedName>
        <fullName evidence="15">Histidine biosynthesis bifunctional protein HisIE</fullName>
    </recommendedName>
    <domain>
        <recommendedName>
            <fullName evidence="15">Phosphoribosyl-AMP cyclohydrolase</fullName>
            <shortName evidence="15">PRA-CH</shortName>
            <ecNumber evidence="15">3.5.4.19</ecNumber>
        </recommendedName>
    </domain>
    <domain>
        <recommendedName>
            <fullName evidence="15">Phosphoribosyl-ATP pyrophosphatase</fullName>
            <shortName evidence="15">PRA-PH</shortName>
            <ecNumber evidence="15">3.6.1.31</ecNumber>
        </recommendedName>
    </domain>
</protein>
<dbReference type="EMBL" id="PIQA01000001">
    <property type="protein sequence ID" value="RUO68121.1"/>
    <property type="molecule type" value="Genomic_DNA"/>
</dbReference>
<dbReference type="Pfam" id="PF01503">
    <property type="entry name" value="PRA-PH"/>
    <property type="match status" value="1"/>
</dbReference>
<sequence length="202" mass="22175">MRVDKQNLNSLDWVKMDNLIPCVVQHVLTGEVLMLGYMNDKALEKTLESGQVTFYSRSKERLWTKGESSGHVLELEEVHTDCDSDALLIKATPNGPTCHLGTQSCFADTSGSFLHHLEGVINSRKGADAGESYTASLFQKGIKRCAQKVGEEGVEVALAAATNDKDELLNESADLLYHLLVVLSASDLSMSDVLKVLKQRHN</sequence>
<evidence type="ECO:0000256" key="2">
    <source>
        <dbReference type="ARBA" id="ARBA00001460"/>
    </source>
</evidence>
<comment type="subcellular location">
    <subcellularLocation>
        <location evidence="3 15">Cytoplasm</location>
    </subcellularLocation>
</comment>
<dbReference type="AlphaFoldDB" id="A0A432YXU4"/>
<comment type="pathway">
    <text evidence="4 15">Amino-acid biosynthesis; L-histidine biosynthesis; L-histidine from 5-phospho-alpha-D-ribose 1-diphosphate: step 3/9.</text>
</comment>
<reference evidence="17 18" key="1">
    <citation type="journal article" date="2011" name="Front. Microbiol.">
        <title>Genomic signatures of strain selection and enhancement in Bacillus atrophaeus var. globigii, a historical biowarfare simulant.</title>
        <authorList>
            <person name="Gibbons H.S."/>
            <person name="Broomall S.M."/>
            <person name="McNew L.A."/>
            <person name="Daligault H."/>
            <person name="Chapman C."/>
            <person name="Bruce D."/>
            <person name="Karavis M."/>
            <person name="Krepps M."/>
            <person name="McGregor P.A."/>
            <person name="Hong C."/>
            <person name="Park K.H."/>
            <person name="Akmal A."/>
            <person name="Feldman A."/>
            <person name="Lin J.S."/>
            <person name="Chang W.E."/>
            <person name="Higgs B.W."/>
            <person name="Demirev P."/>
            <person name="Lindquist J."/>
            <person name="Liem A."/>
            <person name="Fochler E."/>
            <person name="Read T.D."/>
            <person name="Tapia R."/>
            <person name="Johnson S."/>
            <person name="Bishop-Lilly K.A."/>
            <person name="Detter C."/>
            <person name="Han C."/>
            <person name="Sozhamannan S."/>
            <person name="Rosenzweig C.N."/>
            <person name="Skowronski E.W."/>
        </authorList>
    </citation>
    <scope>NUCLEOTIDE SEQUENCE [LARGE SCALE GENOMIC DNA]</scope>
    <source>
        <strain evidence="17 18">TPS4-2</strain>
    </source>
</reference>
<keyword evidence="14 15" id="KW-0511">Multifunctional enzyme</keyword>
<evidence type="ECO:0000256" key="9">
    <source>
        <dbReference type="ARBA" id="ARBA00022605"/>
    </source>
</evidence>
<organism evidence="17 18">
    <name type="scientific">Idiomarina piscisalsi</name>
    <dbReference type="NCBI Taxonomy" id="1096243"/>
    <lineage>
        <taxon>Bacteria</taxon>
        <taxon>Pseudomonadati</taxon>
        <taxon>Pseudomonadota</taxon>
        <taxon>Gammaproteobacteria</taxon>
        <taxon>Alteromonadales</taxon>
        <taxon>Idiomarinaceae</taxon>
        <taxon>Idiomarina</taxon>
    </lineage>
</organism>
<keyword evidence="9 15" id="KW-0028">Amino-acid biosynthesis</keyword>
<dbReference type="NCBIfam" id="NF000768">
    <property type="entry name" value="PRK00051.1"/>
    <property type="match status" value="1"/>
</dbReference>
<evidence type="ECO:0000256" key="6">
    <source>
        <dbReference type="ARBA" id="ARBA00007731"/>
    </source>
</evidence>
<evidence type="ECO:0000256" key="12">
    <source>
        <dbReference type="ARBA" id="ARBA00022840"/>
    </source>
</evidence>
<accession>A0A432YXU4</accession>
<keyword evidence="8 15" id="KW-0963">Cytoplasm</keyword>
<dbReference type="Gene3D" id="3.10.20.810">
    <property type="entry name" value="Phosphoribosyl-AMP cyclohydrolase"/>
    <property type="match status" value="1"/>
</dbReference>
<evidence type="ECO:0000256" key="15">
    <source>
        <dbReference type="HAMAP-Rule" id="MF_01019"/>
    </source>
</evidence>
<dbReference type="RefSeq" id="WP_126751731.1">
    <property type="nucleotide sequence ID" value="NZ_JBHUMT010000016.1"/>
</dbReference>
<comment type="catalytic activity">
    <reaction evidence="1 15">
        <text>1-(5-phospho-beta-D-ribosyl)-5'-AMP + H2O = 1-(5-phospho-beta-D-ribosyl)-5-[(5-phospho-beta-D-ribosylamino)methylideneamino]imidazole-4-carboxamide</text>
        <dbReference type="Rhea" id="RHEA:20049"/>
        <dbReference type="ChEBI" id="CHEBI:15377"/>
        <dbReference type="ChEBI" id="CHEBI:58435"/>
        <dbReference type="ChEBI" id="CHEBI:59457"/>
        <dbReference type="EC" id="3.5.4.19"/>
    </reaction>
</comment>
<dbReference type="Pfam" id="PF01502">
    <property type="entry name" value="PRA-CH"/>
    <property type="match status" value="1"/>
</dbReference>
<comment type="similarity">
    <text evidence="6 15">In the C-terminal section; belongs to the PRA-PH family.</text>
</comment>
<comment type="pathway">
    <text evidence="5 15">Amino-acid biosynthesis; L-histidine biosynthesis; L-histidine from 5-phospho-alpha-D-ribose 1-diphosphate: step 2/9.</text>
</comment>
<dbReference type="GO" id="GO:0004635">
    <property type="term" value="F:phosphoribosyl-AMP cyclohydrolase activity"/>
    <property type="evidence" value="ECO:0007669"/>
    <property type="project" value="UniProtKB-UniRule"/>
</dbReference>
<dbReference type="InterPro" id="IPR023019">
    <property type="entry name" value="His_synth_HisIE"/>
</dbReference>
<evidence type="ECO:0000256" key="5">
    <source>
        <dbReference type="ARBA" id="ARBA00005204"/>
    </source>
</evidence>
<dbReference type="Proteomes" id="UP000288361">
    <property type="component" value="Unassembled WGS sequence"/>
</dbReference>
<dbReference type="InterPro" id="IPR008179">
    <property type="entry name" value="HisE"/>
</dbReference>
<dbReference type="HAMAP" id="MF_01020">
    <property type="entry name" value="HisE"/>
    <property type="match status" value="1"/>
</dbReference>
<dbReference type="PANTHER" id="PTHR42945">
    <property type="entry name" value="HISTIDINE BIOSYNTHESIS BIFUNCTIONAL PROTEIN"/>
    <property type="match status" value="1"/>
</dbReference>
<evidence type="ECO:0000259" key="16">
    <source>
        <dbReference type="Pfam" id="PF01502"/>
    </source>
</evidence>
<comment type="catalytic activity">
    <reaction evidence="2 15">
        <text>1-(5-phospho-beta-D-ribosyl)-ATP + H2O = 1-(5-phospho-beta-D-ribosyl)-5'-AMP + diphosphate + H(+)</text>
        <dbReference type="Rhea" id="RHEA:22828"/>
        <dbReference type="ChEBI" id="CHEBI:15377"/>
        <dbReference type="ChEBI" id="CHEBI:15378"/>
        <dbReference type="ChEBI" id="CHEBI:33019"/>
        <dbReference type="ChEBI" id="CHEBI:59457"/>
        <dbReference type="ChEBI" id="CHEBI:73183"/>
        <dbReference type="EC" id="3.6.1.31"/>
    </reaction>
</comment>
<keyword evidence="12 15" id="KW-0067">ATP-binding</keyword>
<dbReference type="InterPro" id="IPR021130">
    <property type="entry name" value="PRib-ATP_PPHydrolase-like"/>
</dbReference>
<evidence type="ECO:0000256" key="14">
    <source>
        <dbReference type="ARBA" id="ARBA00023268"/>
    </source>
</evidence>
<dbReference type="GO" id="GO:0004636">
    <property type="term" value="F:phosphoribosyl-ATP diphosphatase activity"/>
    <property type="evidence" value="ECO:0007669"/>
    <property type="project" value="UniProtKB-UniRule"/>
</dbReference>
<keyword evidence="10 15" id="KW-0547">Nucleotide-binding</keyword>
<feature type="domain" description="Phosphoribosyl-AMP cyclohydrolase" evidence="16">
    <location>
        <begin position="34"/>
        <end position="106"/>
    </location>
</feature>
<dbReference type="InterPro" id="IPR038019">
    <property type="entry name" value="PRib_AMP_CycHydrolase_sf"/>
</dbReference>
<dbReference type="GO" id="GO:0005737">
    <property type="term" value="C:cytoplasm"/>
    <property type="evidence" value="ECO:0007669"/>
    <property type="project" value="UniProtKB-SubCell"/>
</dbReference>